<proteinExistence type="predicted"/>
<dbReference type="Proteomes" id="UP000003963">
    <property type="component" value="Unassembled WGS sequence"/>
</dbReference>
<gene>
    <name evidence="1" type="ORF">SSOG_08428</name>
</gene>
<evidence type="ECO:0000313" key="2">
    <source>
        <dbReference type="Proteomes" id="UP000003963"/>
    </source>
</evidence>
<dbReference type="RefSeq" id="WP_009720511.1">
    <property type="nucleotide sequence ID" value="NZ_GG657754.1"/>
</dbReference>
<dbReference type="EMBL" id="GG657754">
    <property type="protein sequence ID" value="EFL28714.1"/>
    <property type="molecule type" value="Genomic_DNA"/>
</dbReference>
<dbReference type="STRING" id="457427.SSOG_08428"/>
<name>D9WWT8_9ACTN</name>
<keyword evidence="2" id="KW-1185">Reference proteome</keyword>
<dbReference type="AlphaFoldDB" id="D9WWT8"/>
<dbReference type="HOGENOM" id="CLU_182306_2_0_11"/>
<dbReference type="Pfam" id="PF19450">
    <property type="entry name" value="DUF5988"/>
    <property type="match status" value="1"/>
</dbReference>
<dbReference type="OrthoDB" id="3402203at2"/>
<reference evidence="1 2" key="1">
    <citation type="submission" date="2009-02" db="EMBL/GenBank/DDBJ databases">
        <title>Annotation of Streptomyces hygroscopicus strain ATCC 53653.</title>
        <authorList>
            <consortium name="The Broad Institute Genome Sequencing Platform"/>
            <consortium name="Broad Institute Microbial Sequencing Center"/>
            <person name="Fischbach M."/>
            <person name="Godfrey P."/>
            <person name="Ward D."/>
            <person name="Young S."/>
            <person name="Zeng Q."/>
            <person name="Koehrsen M."/>
            <person name="Alvarado L."/>
            <person name="Berlin A.M."/>
            <person name="Bochicchio J."/>
            <person name="Borenstein D."/>
            <person name="Chapman S.B."/>
            <person name="Chen Z."/>
            <person name="Engels R."/>
            <person name="Freedman E."/>
            <person name="Gellesch M."/>
            <person name="Goldberg J."/>
            <person name="Griggs A."/>
            <person name="Gujja S."/>
            <person name="Heilman E.R."/>
            <person name="Heiman D.I."/>
            <person name="Hepburn T.A."/>
            <person name="Howarth C."/>
            <person name="Jen D."/>
            <person name="Larson L."/>
            <person name="Lewis B."/>
            <person name="Mehta T."/>
            <person name="Park D."/>
            <person name="Pearson M."/>
            <person name="Richards J."/>
            <person name="Roberts A."/>
            <person name="Saif S."/>
            <person name="Shea T.D."/>
            <person name="Shenoy N."/>
            <person name="Sisk P."/>
            <person name="Stolte C."/>
            <person name="Sykes S.N."/>
            <person name="Thomson T."/>
            <person name="Walk T."/>
            <person name="White J."/>
            <person name="Yandava C."/>
            <person name="Straight P."/>
            <person name="Clardy J."/>
            <person name="Hung D."/>
            <person name="Kolter R."/>
            <person name="Mekalanos J."/>
            <person name="Walker S."/>
            <person name="Walsh C.T."/>
            <person name="Wieland-Brown L.C."/>
            <person name="Haas B."/>
            <person name="Nusbaum C."/>
            <person name="Birren B."/>
        </authorList>
    </citation>
    <scope>NUCLEOTIDE SEQUENCE [LARGE SCALE GENOMIC DNA]</scope>
    <source>
        <strain evidence="1 2">ATCC 53653</strain>
    </source>
</reference>
<dbReference type="InterPro" id="IPR046030">
    <property type="entry name" value="DUF5988"/>
</dbReference>
<protein>
    <submittedName>
        <fullName evidence="1">Uncharacterized protein</fullName>
    </submittedName>
</protein>
<accession>D9WWT8</accession>
<sequence>MTEQSTYFPDGTPIEVILEGGPDDLPRAHRTGQSSLATRKLKIQHRNGYEHFELVDGDLAPAVFRWIMRTKIAE</sequence>
<evidence type="ECO:0000313" key="1">
    <source>
        <dbReference type="EMBL" id="EFL28714.1"/>
    </source>
</evidence>
<organism evidence="1 2">
    <name type="scientific">Streptomyces himastatinicus ATCC 53653</name>
    <dbReference type="NCBI Taxonomy" id="457427"/>
    <lineage>
        <taxon>Bacteria</taxon>
        <taxon>Bacillati</taxon>
        <taxon>Actinomycetota</taxon>
        <taxon>Actinomycetes</taxon>
        <taxon>Kitasatosporales</taxon>
        <taxon>Streptomycetaceae</taxon>
        <taxon>Streptomyces</taxon>
        <taxon>Streptomyces violaceusniger group</taxon>
    </lineage>
</organism>